<protein>
    <submittedName>
        <fullName evidence="4">Uncharacterized protein</fullName>
    </submittedName>
</protein>
<organism evidence="3 4">
    <name type="scientific">Mesorhabditis belari</name>
    <dbReference type="NCBI Taxonomy" id="2138241"/>
    <lineage>
        <taxon>Eukaryota</taxon>
        <taxon>Metazoa</taxon>
        <taxon>Ecdysozoa</taxon>
        <taxon>Nematoda</taxon>
        <taxon>Chromadorea</taxon>
        <taxon>Rhabditida</taxon>
        <taxon>Rhabditina</taxon>
        <taxon>Rhabditomorpha</taxon>
        <taxon>Rhabditoidea</taxon>
        <taxon>Rhabditidae</taxon>
        <taxon>Mesorhabditinae</taxon>
        <taxon>Mesorhabditis</taxon>
    </lineage>
</organism>
<dbReference type="Proteomes" id="UP000887575">
    <property type="component" value="Unassembled WGS sequence"/>
</dbReference>
<feature type="region of interest" description="Disordered" evidence="2">
    <location>
        <begin position="618"/>
        <end position="673"/>
    </location>
</feature>
<keyword evidence="1" id="KW-0175">Coiled coil</keyword>
<feature type="coiled-coil region" evidence="1">
    <location>
        <begin position="387"/>
        <end position="434"/>
    </location>
</feature>
<feature type="compositionally biased region" description="Basic and acidic residues" evidence="2">
    <location>
        <begin position="633"/>
        <end position="658"/>
    </location>
</feature>
<accession>A0AAF3FQ51</accession>
<dbReference type="AlphaFoldDB" id="A0AAF3FQ51"/>
<evidence type="ECO:0000256" key="1">
    <source>
        <dbReference type="SAM" id="Coils"/>
    </source>
</evidence>
<keyword evidence="3" id="KW-1185">Reference proteome</keyword>
<evidence type="ECO:0000256" key="2">
    <source>
        <dbReference type="SAM" id="MobiDB-lite"/>
    </source>
</evidence>
<name>A0AAF3FQ51_9BILA</name>
<evidence type="ECO:0000313" key="3">
    <source>
        <dbReference type="Proteomes" id="UP000887575"/>
    </source>
</evidence>
<feature type="region of interest" description="Disordered" evidence="2">
    <location>
        <begin position="1"/>
        <end position="49"/>
    </location>
</feature>
<dbReference type="WBParaSite" id="MBELARI_LOCUS9354">
    <property type="protein sequence ID" value="MBELARI_LOCUS9354"/>
    <property type="gene ID" value="MBELARI_LOCUS9354"/>
</dbReference>
<evidence type="ECO:0000313" key="4">
    <source>
        <dbReference type="WBParaSite" id="MBELARI_LOCUS9354"/>
    </source>
</evidence>
<reference evidence="4" key="1">
    <citation type="submission" date="2024-02" db="UniProtKB">
        <authorList>
            <consortium name="WormBaseParasite"/>
        </authorList>
    </citation>
    <scope>IDENTIFICATION</scope>
</reference>
<sequence length="761" mass="87009">MSRSVEMIVIESDDEDDSKPSQKIQAAREKIQAAATSRSERRERPRSSRFSVPHDLIRDGIVYVQENYYFFFRHFLDQVNYHGRKRKGDLLKLKELIEDATPAEKSRIMLPRELEHARSRLLYCELVIEGLPSGVFFGSGFGAKSHEARASAAKDLSDKCLKLGIFTRELCETASLMDGKAKIRIPHMRPAGEAIINICDFMGRELWPSDVMTARELEPIVIERLKKLFDKAIRRAYEKIPEHPMNQRDVPPSVGHIRDYPSSSQQMGISSSQRCIHCQEYGHSLERCTLLIQQMEMKKRQAAIKSPAKPAVPRFVGGTKPVNLPYNGSLTQDLRASQILNRQPVSVDFYGLPMMQQQSPFIPPVIVPQSASQIVPTTHVFTELEIRRRVEAELKEKERILEEQIREKILREEKDNLERRLREEKELVERNKMMTSSTFGATITNPSQFGAATYAEKNMLPSTTFGATTAYSAASNPAKPPQNYNPHAAIPILNAYANFGAPKQEEKVMWTSRKGVNGYGLGTAFGLVREGNQFVKQGLMWLSPGDPIHKIQRIATDCEETLEILERRVETVSDAEMLESLMQAVSELGEQARVMTEQQQVGMLTQLQQLLNQALEEKRKKVESGSASTSSRSQRDRSTERDWRGSRRYERRNGDERRMRSRSRSPQFGHRQGVFDDPVQRVSVMIDGKEVVLLPVSSKEHVKADEKFLAQDFKSGKWESCRLLKVLSPIHDEAAPRLLLRLPNGIRWKRQFSEIFREQRY</sequence>
<proteinExistence type="predicted"/>